<dbReference type="GO" id="GO:0005886">
    <property type="term" value="C:plasma membrane"/>
    <property type="evidence" value="ECO:0007669"/>
    <property type="project" value="TreeGrafter"/>
</dbReference>
<reference evidence="2 3" key="1">
    <citation type="submission" date="2017-05" db="EMBL/GenBank/DDBJ databases">
        <authorList>
            <person name="Oh N.-S."/>
        </authorList>
    </citation>
    <scope>NUCLEOTIDE SEQUENCE [LARGE SCALE GENOMIC DNA]</scope>
    <source>
        <strain evidence="2 3">4M13</strain>
    </source>
</reference>
<dbReference type="GO" id="GO:0009401">
    <property type="term" value="P:phosphoenolpyruvate-dependent sugar phosphotransferase system"/>
    <property type="evidence" value="ECO:0007669"/>
    <property type="project" value="InterPro"/>
</dbReference>
<dbReference type="InterPro" id="IPR050303">
    <property type="entry name" value="GatZ_KbaZ_carbometab"/>
</dbReference>
<dbReference type="Pfam" id="PF03613">
    <property type="entry name" value="EIID-AGA"/>
    <property type="match status" value="1"/>
</dbReference>
<dbReference type="PANTHER" id="PTHR32502">
    <property type="entry name" value="N-ACETYLGALACTOSAMINE PERMEASE II COMPONENT-RELATED"/>
    <property type="match status" value="1"/>
</dbReference>
<feature type="transmembrane region" description="Helical" evidence="1">
    <location>
        <begin position="223"/>
        <end position="241"/>
    </location>
</feature>
<evidence type="ECO:0000256" key="1">
    <source>
        <dbReference type="SAM" id="Phobius"/>
    </source>
</evidence>
<keyword evidence="1" id="KW-0812">Transmembrane</keyword>
<feature type="transmembrane region" description="Helical" evidence="1">
    <location>
        <begin position="181"/>
        <end position="202"/>
    </location>
</feature>
<dbReference type="EMBL" id="CP021427">
    <property type="protein sequence ID" value="ART98305.1"/>
    <property type="molecule type" value="Genomic_DNA"/>
</dbReference>
<dbReference type="InterPro" id="IPR004704">
    <property type="entry name" value="PTS_IID_man"/>
</dbReference>
<dbReference type="RefSeq" id="WP_020807472.1">
    <property type="nucleotide sequence ID" value="NZ_CP021427.1"/>
</dbReference>
<keyword evidence="1" id="KW-1133">Transmembrane helix</keyword>
<organism evidence="2 3">
    <name type="scientific">Lactobacillus gasseri</name>
    <dbReference type="NCBI Taxonomy" id="1596"/>
    <lineage>
        <taxon>Bacteria</taxon>
        <taxon>Bacillati</taxon>
        <taxon>Bacillota</taxon>
        <taxon>Bacilli</taxon>
        <taxon>Lactobacillales</taxon>
        <taxon>Lactobacillaceae</taxon>
        <taxon>Lactobacillus</taxon>
    </lineage>
</organism>
<sequence length="277" mass="30744">MTNNEEPKKEKITWKDRHHAILRWMCMGSALFNYETQQGPSVAWSLSKLERKIYPNDDEYIEAMDNHFQYFNTTTAMANIILGATDAMEEKDGIKSKDAVQALKTSLMGPFAGVGDTIIWILLPTVMGSIAGYMALQGNPIGAIIWILIGMLLFWIRIKLFDLGYNSGVKLVTELGDKLTLFTDAVSVMGLTVVGTLAATVVKVYTPLKFTTGKVTMSLQTGIFDKIMPALLPVLLTYMVYKMLDKKFWTPTKIILLLIVISLVGAFFGILGVAPTK</sequence>
<accession>A0AB33C2N9</accession>
<dbReference type="AlphaFoldDB" id="A0AB33C2N9"/>
<evidence type="ECO:0000313" key="2">
    <source>
        <dbReference type="EMBL" id="ART98305.1"/>
    </source>
</evidence>
<evidence type="ECO:0000313" key="3">
    <source>
        <dbReference type="Proteomes" id="UP000195798"/>
    </source>
</evidence>
<proteinExistence type="predicted"/>
<feature type="transmembrane region" description="Helical" evidence="1">
    <location>
        <begin position="117"/>
        <end position="136"/>
    </location>
</feature>
<feature type="transmembrane region" description="Helical" evidence="1">
    <location>
        <begin position="253"/>
        <end position="274"/>
    </location>
</feature>
<feature type="transmembrane region" description="Helical" evidence="1">
    <location>
        <begin position="143"/>
        <end position="161"/>
    </location>
</feature>
<dbReference type="Proteomes" id="UP000195798">
    <property type="component" value="Chromosome"/>
</dbReference>
<dbReference type="PROSITE" id="PS51108">
    <property type="entry name" value="PTS_EIID"/>
    <property type="match status" value="1"/>
</dbReference>
<gene>
    <name evidence="2" type="ORF">CCE30_04930</name>
</gene>
<dbReference type="PANTHER" id="PTHR32502:SF26">
    <property type="entry name" value="PHOSPHOTRANSFERASE SYSTEM SUGAR-SPECIFIC EIID COMPONENT"/>
    <property type="match status" value="1"/>
</dbReference>
<keyword evidence="1" id="KW-0472">Membrane</keyword>
<name>A0AB33C2N9_LACGS</name>
<protein>
    <submittedName>
        <fullName evidence="2">PTS fructose transporter subunit IID</fullName>
    </submittedName>
</protein>